<dbReference type="OrthoDB" id="206201at2759"/>
<dbReference type="Gene3D" id="3.40.50.200">
    <property type="entry name" value="Peptidase S8/S53 domain"/>
    <property type="match status" value="1"/>
</dbReference>
<dbReference type="InterPro" id="IPR003137">
    <property type="entry name" value="PA_domain"/>
</dbReference>
<evidence type="ECO:0000256" key="10">
    <source>
        <dbReference type="ARBA" id="ARBA00023180"/>
    </source>
</evidence>
<evidence type="ECO:0000256" key="9">
    <source>
        <dbReference type="ARBA" id="ARBA00022825"/>
    </source>
</evidence>
<evidence type="ECO:0000259" key="16">
    <source>
        <dbReference type="Pfam" id="PF02225"/>
    </source>
</evidence>
<dbReference type="eggNOG" id="ENOG502QUSV">
    <property type="taxonomic scope" value="Eukaryota"/>
</dbReference>
<dbReference type="InterPro" id="IPR000209">
    <property type="entry name" value="Peptidase_S8/S53_dom"/>
</dbReference>
<dbReference type="GO" id="GO:0048731">
    <property type="term" value="P:system development"/>
    <property type="evidence" value="ECO:0007669"/>
    <property type="project" value="UniProtKB-ARBA"/>
</dbReference>
<evidence type="ECO:0000256" key="3">
    <source>
        <dbReference type="ARBA" id="ARBA00011073"/>
    </source>
</evidence>
<keyword evidence="7 14" id="KW-0732">Signal</keyword>
<comment type="similarity">
    <text evidence="3 12">Belongs to the peptidase S8 family.</text>
</comment>
<feature type="region of interest" description="Disordered" evidence="13">
    <location>
        <begin position="202"/>
        <end position="228"/>
    </location>
</feature>
<feature type="chain" id="PRO_5004928766" evidence="14">
    <location>
        <begin position="24"/>
        <end position="776"/>
    </location>
</feature>
<dbReference type="InterPro" id="IPR010259">
    <property type="entry name" value="S8pro/Inhibitor_I9"/>
</dbReference>
<dbReference type="PANTHER" id="PTHR10795">
    <property type="entry name" value="PROPROTEIN CONVERTASE SUBTILISIN/KEXIN"/>
    <property type="match status" value="1"/>
</dbReference>
<evidence type="ECO:0000313" key="19">
    <source>
        <dbReference type="EMBL" id="EXC04835.1"/>
    </source>
</evidence>
<name>W9RZK0_9ROSA</name>
<evidence type="ECO:0000313" key="20">
    <source>
        <dbReference type="Proteomes" id="UP000030645"/>
    </source>
</evidence>
<evidence type="ECO:0000256" key="13">
    <source>
        <dbReference type="SAM" id="MobiDB-lite"/>
    </source>
</evidence>
<dbReference type="GO" id="GO:0009610">
    <property type="term" value="P:response to symbiotic fungus"/>
    <property type="evidence" value="ECO:0007669"/>
    <property type="project" value="UniProtKB-ARBA"/>
</dbReference>
<dbReference type="PROSITE" id="PS51892">
    <property type="entry name" value="SUBTILASE"/>
    <property type="match status" value="1"/>
</dbReference>
<evidence type="ECO:0000256" key="2">
    <source>
        <dbReference type="ARBA" id="ARBA00004271"/>
    </source>
</evidence>
<keyword evidence="5" id="KW-0964">Secreted</keyword>
<feature type="compositionally biased region" description="Low complexity" evidence="13">
    <location>
        <begin position="219"/>
        <end position="228"/>
    </location>
</feature>
<dbReference type="CDD" id="cd02120">
    <property type="entry name" value="PA_subtilisin_like"/>
    <property type="match status" value="1"/>
</dbReference>
<dbReference type="GO" id="GO:0048046">
    <property type="term" value="C:apoplast"/>
    <property type="evidence" value="ECO:0007669"/>
    <property type="project" value="UniProtKB-SubCell"/>
</dbReference>
<gene>
    <name evidence="19" type="ORF">L484_010263</name>
</gene>
<accession>W9RZK0</accession>
<dbReference type="PRINTS" id="PR00723">
    <property type="entry name" value="SUBTILISIN"/>
</dbReference>
<protein>
    <submittedName>
        <fullName evidence="19">Subtilisin-like protease</fullName>
    </submittedName>
</protein>
<dbReference type="FunFam" id="3.30.70.80:FF:000003">
    <property type="entry name" value="Subtilisin-like protease SBT1.9"/>
    <property type="match status" value="1"/>
</dbReference>
<dbReference type="GO" id="GO:0004252">
    <property type="term" value="F:serine-type endopeptidase activity"/>
    <property type="evidence" value="ECO:0007669"/>
    <property type="project" value="UniProtKB-UniRule"/>
</dbReference>
<feature type="domain" description="Subtilisin-like protease fibronectin type-III" evidence="18">
    <location>
        <begin position="665"/>
        <end position="771"/>
    </location>
</feature>
<dbReference type="InterPro" id="IPR015500">
    <property type="entry name" value="Peptidase_S8_subtilisin-rel"/>
</dbReference>
<evidence type="ECO:0000256" key="6">
    <source>
        <dbReference type="ARBA" id="ARBA00022670"/>
    </source>
</evidence>
<organism evidence="19 20">
    <name type="scientific">Morus notabilis</name>
    <dbReference type="NCBI Taxonomy" id="981085"/>
    <lineage>
        <taxon>Eukaryota</taxon>
        <taxon>Viridiplantae</taxon>
        <taxon>Streptophyta</taxon>
        <taxon>Embryophyta</taxon>
        <taxon>Tracheophyta</taxon>
        <taxon>Spermatophyta</taxon>
        <taxon>Magnoliopsida</taxon>
        <taxon>eudicotyledons</taxon>
        <taxon>Gunneridae</taxon>
        <taxon>Pentapetalae</taxon>
        <taxon>rosids</taxon>
        <taxon>fabids</taxon>
        <taxon>Rosales</taxon>
        <taxon>Moraceae</taxon>
        <taxon>Moreae</taxon>
        <taxon>Morus</taxon>
    </lineage>
</organism>
<comment type="subcellular location">
    <subcellularLocation>
        <location evidence="2">Secreted</location>
        <location evidence="2">Extracellular space</location>
        <location evidence="2">Apoplast</location>
    </subcellularLocation>
</comment>
<dbReference type="Gene3D" id="3.50.30.30">
    <property type="match status" value="1"/>
</dbReference>
<dbReference type="Gene3D" id="3.30.70.80">
    <property type="entry name" value="Peptidase S8 propeptide/proteinase inhibitor I9"/>
    <property type="match status" value="1"/>
</dbReference>
<keyword evidence="4" id="KW-0052">Apoplast</keyword>
<dbReference type="GO" id="GO:0006508">
    <property type="term" value="P:proteolysis"/>
    <property type="evidence" value="ECO:0007669"/>
    <property type="project" value="UniProtKB-KW"/>
</dbReference>
<feature type="signal peptide" evidence="14">
    <location>
        <begin position="1"/>
        <end position="23"/>
    </location>
</feature>
<keyword evidence="20" id="KW-1185">Reference proteome</keyword>
<keyword evidence="8 12" id="KW-0378">Hydrolase</keyword>
<dbReference type="FunFam" id="3.50.30.30:FF:000005">
    <property type="entry name" value="subtilisin-like protease SBT1.5"/>
    <property type="match status" value="1"/>
</dbReference>
<keyword evidence="6 12" id="KW-0645">Protease</keyword>
<feature type="active site" description="Charge relay system" evidence="11 12">
    <location>
        <position position="217"/>
    </location>
</feature>
<dbReference type="KEGG" id="mnt:21393558"/>
<evidence type="ECO:0000256" key="14">
    <source>
        <dbReference type="SAM" id="SignalP"/>
    </source>
</evidence>
<evidence type="ECO:0000256" key="7">
    <source>
        <dbReference type="ARBA" id="ARBA00022729"/>
    </source>
</evidence>
<dbReference type="Gene3D" id="2.60.40.2310">
    <property type="match status" value="1"/>
</dbReference>
<dbReference type="PROSITE" id="PS00138">
    <property type="entry name" value="SUBTILASE_SER"/>
    <property type="match status" value="1"/>
</dbReference>
<dbReference type="EMBL" id="KE345511">
    <property type="protein sequence ID" value="EXC04835.1"/>
    <property type="molecule type" value="Genomic_DNA"/>
</dbReference>
<dbReference type="Pfam" id="PF02225">
    <property type="entry name" value="PA"/>
    <property type="match status" value="1"/>
</dbReference>
<evidence type="ECO:0000256" key="4">
    <source>
        <dbReference type="ARBA" id="ARBA00022523"/>
    </source>
</evidence>
<keyword evidence="10" id="KW-0325">Glycoprotein</keyword>
<comment type="function">
    <text evidence="1">Required for arbuscular mycorrhiza (AM) development during AM symbiosis with AM fungi (e.g. Glomeromycota intraradices).</text>
</comment>
<dbReference type="Proteomes" id="UP000030645">
    <property type="component" value="Unassembled WGS sequence"/>
</dbReference>
<evidence type="ECO:0000259" key="17">
    <source>
        <dbReference type="Pfam" id="PF05922"/>
    </source>
</evidence>
<reference evidence="20" key="1">
    <citation type="submission" date="2013-01" db="EMBL/GenBank/DDBJ databases">
        <title>Draft Genome Sequence of a Mulberry Tree, Morus notabilis C.K. Schneid.</title>
        <authorList>
            <person name="He N."/>
            <person name="Zhao S."/>
        </authorList>
    </citation>
    <scope>NUCLEOTIDE SEQUENCE</scope>
</reference>
<proteinExistence type="inferred from homology"/>
<evidence type="ECO:0000256" key="1">
    <source>
        <dbReference type="ARBA" id="ARBA00002076"/>
    </source>
</evidence>
<feature type="compositionally biased region" description="Basic and acidic residues" evidence="13">
    <location>
        <begin position="202"/>
        <end position="218"/>
    </location>
</feature>
<dbReference type="Pfam" id="PF17766">
    <property type="entry name" value="fn3_6"/>
    <property type="match status" value="1"/>
</dbReference>
<dbReference type="InterPro" id="IPR023828">
    <property type="entry name" value="Peptidase_S8_Ser-AS"/>
</dbReference>
<evidence type="ECO:0000259" key="18">
    <source>
        <dbReference type="Pfam" id="PF17766"/>
    </source>
</evidence>
<feature type="domain" description="Inhibitor I9" evidence="17">
    <location>
        <begin position="37"/>
        <end position="112"/>
    </location>
</feature>
<dbReference type="Pfam" id="PF00082">
    <property type="entry name" value="Peptidase_S8"/>
    <property type="match status" value="1"/>
</dbReference>
<dbReference type="Pfam" id="PF05922">
    <property type="entry name" value="Inhibitor_I9"/>
    <property type="match status" value="1"/>
</dbReference>
<dbReference type="InterPro" id="IPR041469">
    <property type="entry name" value="Subtilisin-like_FN3"/>
</dbReference>
<sequence>MKIFLFILVQSFVLLNLFHFHLAGTDHEISQQRPKRTYIIHMDKSNKPAVFDDHVNWYDSSLKSVSDSAEMLYTYDNVIHGFSTRITEEEAHLLNNQPGVVSVIPETRYELHTTRTPDFLGLKESYSLIAASDKASDVIIGVLDTGVWPEIESYDDKGLGPVPKSWKGKCEAGKNFNSSSCNRKLIGARSFYKGYEKEAGRIDEKVESKSPRDDDGHGTHTSTTAAGSHVSSASVLGYASGTARGMAPTARVATYKVCWLKGCFDSDLIAGFDKAIADGVHILSMSLGGGSGTEYHSDILAIATFAATARGILVSASAGNSGPYHGTVFNAAPWITTVGAGTIDRDFPAYVKLGNGQEYKGVSLYKGKQLSDKVLVPIVYGASVSNDSDGAFCLPGSLIPKKTKGKIVICFHGRNGRVQAGLVVKDAGGIGMIYTRDDDSHGEELVADAHLLPAAFVSLEKGLEIRRYVDSVANPTATIIQGATKLGVQPSPIVASFRSRGPNRRTPEILKPDLIAPGVNILAGWTGAVGPSGLSLDKRRVNFNIISGTSMSCPHVSGLAALLKAAHPKWSPAAIRSSLMTTAYSTYKNGKTIEDVVTARAATPFDFGAGHVDPVAALDPGLVYDATVEDYINFLCALDYAPEQIKTVTKRDFTCNSTKKYSVGDLNYPSFAVPFKAESEEEVGATKNVSQTMTYTRTLTNVGAPAKYEVSVSKIDSVKILVKPKSLSFKKAYEKKTYTVTFVASTLQWGTKHFGRLEWSDGKHIVGSPIAFSWSL</sequence>
<keyword evidence="9 12" id="KW-0720">Serine protease</keyword>
<evidence type="ECO:0000256" key="8">
    <source>
        <dbReference type="ARBA" id="ARBA00022801"/>
    </source>
</evidence>
<dbReference type="AlphaFoldDB" id="W9RZK0"/>
<dbReference type="GO" id="GO:0009609">
    <property type="term" value="P:response to symbiotic bacterium"/>
    <property type="evidence" value="ECO:0007669"/>
    <property type="project" value="UniProtKB-ARBA"/>
</dbReference>
<dbReference type="CDD" id="cd04852">
    <property type="entry name" value="Peptidases_S8_3"/>
    <property type="match status" value="1"/>
</dbReference>
<evidence type="ECO:0000256" key="5">
    <source>
        <dbReference type="ARBA" id="ARBA00022525"/>
    </source>
</evidence>
<feature type="active site" description="Charge relay system" evidence="11 12">
    <location>
        <position position="144"/>
    </location>
</feature>
<evidence type="ECO:0000256" key="11">
    <source>
        <dbReference type="PIRSR" id="PIRSR615500-1"/>
    </source>
</evidence>
<dbReference type="InterPro" id="IPR036852">
    <property type="entry name" value="Peptidase_S8/S53_dom_sf"/>
</dbReference>
<dbReference type="FunFam" id="3.40.50.200:FF:000006">
    <property type="entry name" value="Subtilisin-like protease SBT1.5"/>
    <property type="match status" value="1"/>
</dbReference>
<evidence type="ECO:0000256" key="12">
    <source>
        <dbReference type="PROSITE-ProRule" id="PRU01240"/>
    </source>
</evidence>
<feature type="domain" description="Peptidase S8/S53" evidence="15">
    <location>
        <begin position="136"/>
        <end position="610"/>
    </location>
</feature>
<dbReference type="SUPFAM" id="SSF54897">
    <property type="entry name" value="Protease propeptides/inhibitors"/>
    <property type="match status" value="1"/>
</dbReference>
<feature type="domain" description="PA" evidence="16">
    <location>
        <begin position="389"/>
        <end position="465"/>
    </location>
</feature>
<feature type="active site" description="Charge relay system" evidence="11 12">
    <location>
        <position position="550"/>
    </location>
</feature>
<dbReference type="InterPro" id="IPR034197">
    <property type="entry name" value="Peptidases_S8_3"/>
</dbReference>
<dbReference type="InterPro" id="IPR037045">
    <property type="entry name" value="S8pro/Inhibitor_I9_sf"/>
</dbReference>
<dbReference type="InterPro" id="IPR045051">
    <property type="entry name" value="SBT"/>
</dbReference>
<evidence type="ECO:0000259" key="15">
    <source>
        <dbReference type="Pfam" id="PF00082"/>
    </source>
</evidence>
<dbReference type="SUPFAM" id="SSF52743">
    <property type="entry name" value="Subtilisin-like"/>
    <property type="match status" value="1"/>
</dbReference>